<keyword evidence="1" id="KW-0175">Coiled coil</keyword>
<accession>A0A177A3A2</accession>
<feature type="region of interest" description="Disordered" evidence="2">
    <location>
        <begin position="179"/>
        <end position="247"/>
    </location>
</feature>
<evidence type="ECO:0000256" key="1">
    <source>
        <dbReference type="SAM" id="Coils"/>
    </source>
</evidence>
<sequence length="247" mass="27043">MEQVISNWSPGPHANGQPTAADPQHLQPPIPPKHANRPFSAEFGYGSETLAGRGPHSRDGTPRPVTPTRQPRSRSTTDITEPSNGPGDPSPRRREQMQDGSPTSKDSTPESSGAQIATPTTMRGLPPFSVMPLRKHGSLTAHHYSALLNLIQVERKAREELEEKVGLVERRLGAAMAGLGRGEEKRRSEGLRGMKEEMERRAEVEVERTPGRSEVDSDVEMQNGTPRTMSPSQPRLGKGRALQDVVF</sequence>
<dbReference type="RefSeq" id="XP_024322037.1">
    <property type="nucleotide sequence ID" value="XM_024470623.1"/>
</dbReference>
<dbReference type="AlphaFoldDB" id="A0A177A3A2"/>
<proteinExistence type="predicted"/>
<feature type="compositionally biased region" description="Low complexity" evidence="2">
    <location>
        <begin position="62"/>
        <end position="77"/>
    </location>
</feature>
<organism evidence="3">
    <name type="scientific">Pseudogymnoascus destructans</name>
    <dbReference type="NCBI Taxonomy" id="655981"/>
    <lineage>
        <taxon>Eukaryota</taxon>
        <taxon>Fungi</taxon>
        <taxon>Dikarya</taxon>
        <taxon>Ascomycota</taxon>
        <taxon>Pezizomycotina</taxon>
        <taxon>Leotiomycetes</taxon>
        <taxon>Thelebolales</taxon>
        <taxon>Thelebolaceae</taxon>
        <taxon>Pseudogymnoascus</taxon>
    </lineage>
</organism>
<protein>
    <submittedName>
        <fullName evidence="3">Uncharacterized protein</fullName>
    </submittedName>
</protein>
<evidence type="ECO:0000313" key="3">
    <source>
        <dbReference type="EMBL" id="OAF56745.1"/>
    </source>
</evidence>
<name>A0A177A3A2_9PEZI</name>
<dbReference type="VEuPathDB" id="FungiDB:GMDG_07055"/>
<feature type="compositionally biased region" description="Polar residues" evidence="2">
    <location>
        <begin position="98"/>
        <end position="121"/>
    </location>
</feature>
<reference evidence="3" key="1">
    <citation type="submission" date="2016-03" db="EMBL/GenBank/DDBJ databases">
        <title>Updated assembly of Pseudogymnoascus destructans, the fungus causing white-nose syndrome of bats.</title>
        <authorList>
            <person name="Palmer J.M."/>
            <person name="Drees K.P."/>
            <person name="Foster J.T."/>
            <person name="Lindner D.L."/>
        </authorList>
    </citation>
    <scope>NUCLEOTIDE SEQUENCE [LARGE SCALE GENOMIC DNA]</scope>
    <source>
        <strain evidence="3">20631-21</strain>
    </source>
</reference>
<feature type="coiled-coil region" evidence="1">
    <location>
        <begin position="144"/>
        <end position="171"/>
    </location>
</feature>
<feature type="region of interest" description="Disordered" evidence="2">
    <location>
        <begin position="1"/>
        <end position="129"/>
    </location>
</feature>
<dbReference type="Proteomes" id="UP000077154">
    <property type="component" value="Unassembled WGS sequence"/>
</dbReference>
<evidence type="ECO:0000256" key="2">
    <source>
        <dbReference type="SAM" id="MobiDB-lite"/>
    </source>
</evidence>
<gene>
    <name evidence="3" type="ORF">VC83_07043</name>
</gene>
<dbReference type="EMBL" id="KV441402">
    <property type="protein sequence ID" value="OAF56745.1"/>
    <property type="molecule type" value="Genomic_DNA"/>
</dbReference>
<dbReference type="OrthoDB" id="5428925at2759"/>
<feature type="compositionally biased region" description="Basic and acidic residues" evidence="2">
    <location>
        <begin position="181"/>
        <end position="215"/>
    </location>
</feature>
<feature type="compositionally biased region" description="Polar residues" evidence="2">
    <location>
        <begin position="220"/>
        <end position="233"/>
    </location>
</feature>
<dbReference type="GeneID" id="36290093"/>